<dbReference type="GO" id="GO:0016799">
    <property type="term" value="F:hydrolase activity, hydrolyzing N-glycosyl compounds"/>
    <property type="evidence" value="ECO:0007669"/>
    <property type="project" value="TreeGrafter"/>
</dbReference>
<evidence type="ECO:0000256" key="2">
    <source>
        <dbReference type="RuleBase" id="RU363015"/>
    </source>
</evidence>
<accession>A0A220U2N3</accession>
<dbReference type="InterPro" id="IPR005269">
    <property type="entry name" value="LOG"/>
</dbReference>
<dbReference type="FunFam" id="3.40.50.450:FF:000012">
    <property type="entry name" value="LOG family protein YvdD"/>
    <property type="match status" value="1"/>
</dbReference>
<dbReference type="EMBL" id="CP022315">
    <property type="protein sequence ID" value="ASK62350.1"/>
    <property type="molecule type" value="Genomic_DNA"/>
</dbReference>
<comment type="similarity">
    <text evidence="1 2">Belongs to the LOG family.</text>
</comment>
<dbReference type="SUPFAM" id="SSF102405">
    <property type="entry name" value="MCP/YpsA-like"/>
    <property type="match status" value="1"/>
</dbReference>
<dbReference type="OrthoDB" id="9801098at2"/>
<dbReference type="InterPro" id="IPR031100">
    <property type="entry name" value="LOG_fam"/>
</dbReference>
<evidence type="ECO:0000256" key="1">
    <source>
        <dbReference type="ARBA" id="ARBA00006763"/>
    </source>
</evidence>
<dbReference type="KEGG" id="vil:CFK37_09370"/>
<organism evidence="3 4">
    <name type="scientific">Virgibacillus phasianinus</name>
    <dbReference type="NCBI Taxonomy" id="2017483"/>
    <lineage>
        <taxon>Bacteria</taxon>
        <taxon>Bacillati</taxon>
        <taxon>Bacillota</taxon>
        <taxon>Bacilli</taxon>
        <taxon>Bacillales</taxon>
        <taxon>Bacillaceae</taxon>
        <taxon>Virgibacillus</taxon>
    </lineage>
</organism>
<dbReference type="GO" id="GO:0005829">
    <property type="term" value="C:cytosol"/>
    <property type="evidence" value="ECO:0007669"/>
    <property type="project" value="TreeGrafter"/>
</dbReference>
<evidence type="ECO:0000313" key="3">
    <source>
        <dbReference type="EMBL" id="ASK62350.1"/>
    </source>
</evidence>
<dbReference type="Pfam" id="PF03641">
    <property type="entry name" value="Lysine_decarbox"/>
    <property type="match status" value="1"/>
</dbReference>
<keyword evidence="4" id="KW-1185">Reference proteome</keyword>
<dbReference type="GO" id="GO:0009691">
    <property type="term" value="P:cytokinin biosynthetic process"/>
    <property type="evidence" value="ECO:0007669"/>
    <property type="project" value="UniProtKB-UniRule"/>
</dbReference>
<sequence length="193" mass="21281">MKRLAVFCGSSDGASKAYKEGAIQLGEELAKREITLVYGGASVGIMGAVANAVLENGGKVIGVIPQMLEDREISHPNLTELHVVQSMHERKAKMADLADGFIALPGGPGTLEEFIEVFTWAQLGVHQKPCGLLNINHYYEPLVSLFNHMADQQFLHEEYRSMALVDSCPSQLIEQFYAYQPPAIKTYIKKDQT</sequence>
<keyword evidence="2" id="KW-0378">Hydrolase</keyword>
<keyword evidence="2" id="KW-0203">Cytokinin biosynthesis</keyword>
<evidence type="ECO:0000313" key="4">
    <source>
        <dbReference type="Proteomes" id="UP000198312"/>
    </source>
</evidence>
<proteinExistence type="inferred from homology"/>
<dbReference type="EC" id="3.2.2.n1" evidence="2"/>
<gene>
    <name evidence="3" type="ORF">CFK37_09370</name>
</gene>
<dbReference type="AlphaFoldDB" id="A0A220U2N3"/>
<dbReference type="Gene3D" id="3.40.50.450">
    <property type="match status" value="1"/>
</dbReference>
<dbReference type="PANTHER" id="PTHR31223">
    <property type="entry name" value="LOG FAMILY PROTEIN YJL055W"/>
    <property type="match status" value="1"/>
</dbReference>
<protein>
    <recommendedName>
        <fullName evidence="2">Cytokinin riboside 5'-monophosphate phosphoribohydrolase</fullName>
        <ecNumber evidence="2">3.2.2.n1</ecNumber>
    </recommendedName>
</protein>
<dbReference type="NCBIfam" id="TIGR00730">
    <property type="entry name" value="Rossman fold protein, TIGR00730 family"/>
    <property type="match status" value="1"/>
</dbReference>
<dbReference type="Proteomes" id="UP000198312">
    <property type="component" value="Chromosome"/>
</dbReference>
<dbReference type="RefSeq" id="WP_089061610.1">
    <property type="nucleotide sequence ID" value="NZ_CP022315.1"/>
</dbReference>
<reference evidence="3 4" key="1">
    <citation type="submission" date="2017-07" db="EMBL/GenBank/DDBJ databases">
        <title>Virgibacillus sp. LM2416.</title>
        <authorList>
            <person name="Tak E.J."/>
            <person name="Bae J.-W."/>
        </authorList>
    </citation>
    <scope>NUCLEOTIDE SEQUENCE [LARGE SCALE GENOMIC DNA]</scope>
    <source>
        <strain evidence="3 4">LM2416</strain>
    </source>
</reference>
<name>A0A220U2N3_9BACI</name>
<dbReference type="PANTHER" id="PTHR31223:SF70">
    <property type="entry name" value="LOG FAMILY PROTEIN YJL055W"/>
    <property type="match status" value="1"/>
</dbReference>